<name>A0A8G1R860_9EURO</name>
<reference evidence="1 2" key="1">
    <citation type="submission" date="2018-02" db="EMBL/GenBank/DDBJ databases">
        <title>The genomes of Aspergillus section Nigri reveals drivers in fungal speciation.</title>
        <authorList>
            <consortium name="DOE Joint Genome Institute"/>
            <person name="Vesth T.C."/>
            <person name="Nybo J."/>
            <person name="Theobald S."/>
            <person name="Brandl J."/>
            <person name="Frisvad J.C."/>
            <person name="Nielsen K.F."/>
            <person name="Lyhne E.K."/>
            <person name="Kogle M.E."/>
            <person name="Kuo A."/>
            <person name="Riley R."/>
            <person name="Clum A."/>
            <person name="Nolan M."/>
            <person name="Lipzen A."/>
            <person name="Salamov A."/>
            <person name="Henrissat B."/>
            <person name="Wiebenga A."/>
            <person name="De vries R.P."/>
            <person name="Grigoriev I.V."/>
            <person name="Mortensen U.H."/>
            <person name="Andersen M.R."/>
            <person name="Baker S.E."/>
        </authorList>
    </citation>
    <scope>NUCLEOTIDE SEQUENCE [LARGE SCALE GENOMIC DNA]</scope>
    <source>
        <strain evidence="1 2">CBS 112811</strain>
    </source>
</reference>
<proteinExistence type="predicted"/>
<keyword evidence="2" id="KW-1185">Reference proteome</keyword>
<dbReference type="Proteomes" id="UP000249526">
    <property type="component" value="Unassembled WGS sequence"/>
</dbReference>
<evidence type="ECO:0000313" key="1">
    <source>
        <dbReference type="EMBL" id="RAH61299.1"/>
    </source>
</evidence>
<accession>A0A8G1R860</accession>
<sequence length="175" mass="19502">MSRASTRLGIVTHSGFTNYYSVFPLSTNFPLDQPSVYGFLESFENRARRYKPTENRDGGETELRVCLFRGDTKYRPDTRLVRSLAKPVVSASQILTRIQLTVVKLSSERPQTGPRWDDSRSSICCHSNKNKTHPASPAALAVIRLGSGLPCATTAAIGAYHKDSPCHWMLRMQVA</sequence>
<dbReference type="AlphaFoldDB" id="A0A8G1R860"/>
<dbReference type="RefSeq" id="XP_025519221.1">
    <property type="nucleotide sequence ID" value="XM_025654451.1"/>
</dbReference>
<protein>
    <submittedName>
        <fullName evidence="1">Uncharacterized protein</fullName>
    </submittedName>
</protein>
<gene>
    <name evidence="1" type="ORF">BO85DRAFT_193374</name>
</gene>
<evidence type="ECO:0000313" key="2">
    <source>
        <dbReference type="Proteomes" id="UP000249526"/>
    </source>
</evidence>
<dbReference type="EMBL" id="KZ825056">
    <property type="protein sequence ID" value="RAH61299.1"/>
    <property type="molecule type" value="Genomic_DNA"/>
</dbReference>
<organism evidence="1 2">
    <name type="scientific">Aspergillus piperis CBS 112811</name>
    <dbReference type="NCBI Taxonomy" id="1448313"/>
    <lineage>
        <taxon>Eukaryota</taxon>
        <taxon>Fungi</taxon>
        <taxon>Dikarya</taxon>
        <taxon>Ascomycota</taxon>
        <taxon>Pezizomycotina</taxon>
        <taxon>Eurotiomycetes</taxon>
        <taxon>Eurotiomycetidae</taxon>
        <taxon>Eurotiales</taxon>
        <taxon>Aspergillaceae</taxon>
        <taxon>Aspergillus</taxon>
        <taxon>Aspergillus subgen. Circumdati</taxon>
    </lineage>
</organism>
<dbReference type="GeneID" id="37157853"/>